<dbReference type="Proteomes" id="UP001283361">
    <property type="component" value="Unassembled WGS sequence"/>
</dbReference>
<sequence length="192" mass="22150">MHRHADRDAQADKHIDIRRERLTRRQSLNGRGSRTSHKNMTTVITPLVKSSGLFEFSCLHRRLVFPSFYDRQKNELYKHYRVCAVKLKICLPFCWHHWPIINYGNTDNDEKQQTAKGRDNIPLAPHSSPDKRIFDYLSGIMAARSHTPLPLSPEPRSSTDRAHGVLDTVKSSIAPCFRRSVLSRDPSKSVYS</sequence>
<dbReference type="EMBL" id="JAWDGP010003996">
    <property type="protein sequence ID" value="KAK3768947.1"/>
    <property type="molecule type" value="Genomic_DNA"/>
</dbReference>
<comment type="caution">
    <text evidence="1">The sequence shown here is derived from an EMBL/GenBank/DDBJ whole genome shotgun (WGS) entry which is preliminary data.</text>
</comment>
<evidence type="ECO:0000313" key="2">
    <source>
        <dbReference type="Proteomes" id="UP001283361"/>
    </source>
</evidence>
<gene>
    <name evidence="1" type="ORF">RRG08_060383</name>
</gene>
<dbReference type="AlphaFoldDB" id="A0AAE1DFT4"/>
<name>A0AAE1DFT4_9GAST</name>
<accession>A0AAE1DFT4</accession>
<organism evidence="1 2">
    <name type="scientific">Elysia crispata</name>
    <name type="common">lettuce slug</name>
    <dbReference type="NCBI Taxonomy" id="231223"/>
    <lineage>
        <taxon>Eukaryota</taxon>
        <taxon>Metazoa</taxon>
        <taxon>Spiralia</taxon>
        <taxon>Lophotrochozoa</taxon>
        <taxon>Mollusca</taxon>
        <taxon>Gastropoda</taxon>
        <taxon>Heterobranchia</taxon>
        <taxon>Euthyneura</taxon>
        <taxon>Panpulmonata</taxon>
        <taxon>Sacoglossa</taxon>
        <taxon>Placobranchoidea</taxon>
        <taxon>Plakobranchidae</taxon>
        <taxon>Elysia</taxon>
    </lineage>
</organism>
<protein>
    <submittedName>
        <fullName evidence="1">Uncharacterized protein</fullName>
    </submittedName>
</protein>
<keyword evidence="2" id="KW-1185">Reference proteome</keyword>
<evidence type="ECO:0000313" key="1">
    <source>
        <dbReference type="EMBL" id="KAK3768947.1"/>
    </source>
</evidence>
<proteinExistence type="predicted"/>
<reference evidence="1" key="1">
    <citation type="journal article" date="2023" name="G3 (Bethesda)">
        <title>A reference genome for the long-term kleptoplast-retaining sea slug Elysia crispata morphotype clarki.</title>
        <authorList>
            <person name="Eastman K.E."/>
            <person name="Pendleton A.L."/>
            <person name="Shaikh M.A."/>
            <person name="Suttiyut T."/>
            <person name="Ogas R."/>
            <person name="Tomko P."/>
            <person name="Gavelis G."/>
            <person name="Widhalm J.R."/>
            <person name="Wisecaver J.H."/>
        </authorList>
    </citation>
    <scope>NUCLEOTIDE SEQUENCE</scope>
    <source>
        <strain evidence="1">ECLA1</strain>
    </source>
</reference>